<reference evidence="2 3" key="1">
    <citation type="submission" date="2020-10" db="EMBL/GenBank/DDBJ databases">
        <title>Sequencing the genomes of 1000 actinobacteria strains.</title>
        <authorList>
            <person name="Klenk H.-P."/>
        </authorList>
    </citation>
    <scope>NUCLEOTIDE SEQUENCE [LARGE SCALE GENOMIC DNA]</scope>
    <source>
        <strain evidence="2 3">DSM 46744</strain>
    </source>
</reference>
<proteinExistence type="predicted"/>
<dbReference type="Proteomes" id="UP000627838">
    <property type="component" value="Unassembled WGS sequence"/>
</dbReference>
<dbReference type="RefSeq" id="WP_192764721.1">
    <property type="nucleotide sequence ID" value="NZ_JADBDZ010000001.1"/>
</dbReference>
<keyword evidence="1" id="KW-1133">Transmembrane helix</keyword>
<organism evidence="2 3">
    <name type="scientific">Actinomadura algeriensis</name>
    <dbReference type="NCBI Taxonomy" id="1679523"/>
    <lineage>
        <taxon>Bacteria</taxon>
        <taxon>Bacillati</taxon>
        <taxon>Actinomycetota</taxon>
        <taxon>Actinomycetes</taxon>
        <taxon>Streptosporangiales</taxon>
        <taxon>Thermomonosporaceae</taxon>
        <taxon>Actinomadura</taxon>
    </lineage>
</organism>
<name>A0ABR9JKS2_9ACTN</name>
<evidence type="ECO:0000313" key="3">
    <source>
        <dbReference type="Proteomes" id="UP000627838"/>
    </source>
</evidence>
<dbReference type="EMBL" id="JADBDZ010000001">
    <property type="protein sequence ID" value="MBE1531154.1"/>
    <property type="molecule type" value="Genomic_DNA"/>
</dbReference>
<accession>A0ABR9JKS2</accession>
<sequence length="76" mass="7839">MEHAGVLGEGKAGCSALATVGVLSMPRGDFPTADDALLVAWIGMAAFAVYGVALTVAARSYWFRTRPISGVPVNAE</sequence>
<protein>
    <submittedName>
        <fullName evidence="2">Uncharacterized protein</fullName>
    </submittedName>
</protein>
<comment type="caution">
    <text evidence="2">The sequence shown here is derived from an EMBL/GenBank/DDBJ whole genome shotgun (WGS) entry which is preliminary data.</text>
</comment>
<keyword evidence="1" id="KW-0472">Membrane</keyword>
<feature type="transmembrane region" description="Helical" evidence="1">
    <location>
        <begin position="36"/>
        <end position="58"/>
    </location>
</feature>
<evidence type="ECO:0000256" key="1">
    <source>
        <dbReference type="SAM" id="Phobius"/>
    </source>
</evidence>
<keyword evidence="1" id="KW-0812">Transmembrane</keyword>
<keyword evidence="3" id="KW-1185">Reference proteome</keyword>
<evidence type="ECO:0000313" key="2">
    <source>
        <dbReference type="EMBL" id="MBE1531154.1"/>
    </source>
</evidence>
<gene>
    <name evidence="2" type="ORF">H4W34_000987</name>
</gene>